<dbReference type="Proteomes" id="UP000050280">
    <property type="component" value="Unassembled WGS sequence"/>
</dbReference>
<name>A0A0P7ANQ9_9FLAO</name>
<accession>A0A0P7ANQ9</accession>
<gene>
    <name evidence="1" type="ORF">I595_519</name>
</gene>
<dbReference type="AlphaFoldDB" id="A0A0P7ANQ9"/>
<evidence type="ECO:0000313" key="2">
    <source>
        <dbReference type="Proteomes" id="UP000050280"/>
    </source>
</evidence>
<comment type="caution">
    <text evidence="1">The sequence shown here is derived from an EMBL/GenBank/DDBJ whole genome shotgun (WGS) entry which is preliminary data.</text>
</comment>
<sequence>MFKEMYAVEKETYDNKNGFSGVFKGIFYQASLQVIFF</sequence>
<keyword evidence="2" id="KW-1185">Reference proteome</keyword>
<proteinExistence type="predicted"/>
<evidence type="ECO:0000313" key="1">
    <source>
        <dbReference type="EMBL" id="KPM33615.1"/>
    </source>
</evidence>
<protein>
    <submittedName>
        <fullName evidence="1">Uncharacterized protein</fullName>
    </submittedName>
</protein>
<dbReference type="EMBL" id="LDJX01000001">
    <property type="protein sequence ID" value="KPM33615.1"/>
    <property type="molecule type" value="Genomic_DNA"/>
</dbReference>
<organism evidence="1 2">
    <name type="scientific">Croceitalea dokdonensis DOKDO 023</name>
    <dbReference type="NCBI Taxonomy" id="1300341"/>
    <lineage>
        <taxon>Bacteria</taxon>
        <taxon>Pseudomonadati</taxon>
        <taxon>Bacteroidota</taxon>
        <taxon>Flavobacteriia</taxon>
        <taxon>Flavobacteriales</taxon>
        <taxon>Flavobacteriaceae</taxon>
        <taxon>Croceitalea</taxon>
    </lineage>
</organism>
<reference evidence="1 2" key="1">
    <citation type="submission" date="2015-09" db="EMBL/GenBank/DDBJ databases">
        <title>Genome sequence of the marine flavobacterium Croceitalea dokdonensis DOKDO 023 that contains proton- and sodium-pumping rhodopsins.</title>
        <authorList>
            <person name="Kwon S.-K."/>
            <person name="Lee H.K."/>
            <person name="Kwak M.-J."/>
            <person name="Kim J.F."/>
        </authorList>
    </citation>
    <scope>NUCLEOTIDE SEQUENCE [LARGE SCALE GENOMIC DNA]</scope>
    <source>
        <strain evidence="1 2">DOKDO 023</strain>
    </source>
</reference>